<dbReference type="PANTHER" id="PTHR23519">
    <property type="entry name" value="AUTOPHAGY-RELATED PROTEIN 22"/>
    <property type="match status" value="1"/>
</dbReference>
<feature type="transmembrane region" description="Helical" evidence="6">
    <location>
        <begin position="76"/>
        <end position="95"/>
    </location>
</feature>
<evidence type="ECO:0000256" key="6">
    <source>
        <dbReference type="SAM" id="Phobius"/>
    </source>
</evidence>
<keyword evidence="3 6" id="KW-0812">Transmembrane</keyword>
<evidence type="ECO:0000313" key="7">
    <source>
        <dbReference type="EMBL" id="MSU88242.1"/>
    </source>
</evidence>
<keyword evidence="2" id="KW-0813">Transport</keyword>
<dbReference type="InterPro" id="IPR036259">
    <property type="entry name" value="MFS_trans_sf"/>
</dbReference>
<feature type="transmembrane region" description="Helical" evidence="6">
    <location>
        <begin position="308"/>
        <end position="325"/>
    </location>
</feature>
<dbReference type="AlphaFoldDB" id="A0A6L5YWJ9"/>
<sequence length="440" mass="44957">MSPARAWMLFDWANQPFYTLVITFVFGPYFATQFAPDPVSGQALWADMQLYGALAVAALAPLLGAIADEAGPRKPWIGGFSAVFVLGCAGLWLAAPGAPLWPVMLAFVLAFAASEFSLVFVNAMLPDLGPRSELGRISGSGWALGYVGGVAALLLVLALLAPAGDGPTTLAGIAPLFGLDPALGEPARATGPLTALWFAIFALPLFRHCPDAPRRKGLARAARDGARTLGRTLRALPGTGGLLPYLIGSMIYRDGLAGLFAFGGIYAAGVLGWGITQLGIFGIVAAAVGALGAWLGGRADRAFGPRPVIAAAIVLLIAVSVVALTTSRQLVLGVPVAAGSGLPDLVFMICGGLMGAGAGALQAASRTLLVHLAEGRLPMTEAFGLYALSGKATAFLAPLLIGLATQISGDQALGVSPVIALFAAGLVMLHWAKPAKEARA</sequence>
<dbReference type="InterPro" id="IPR024671">
    <property type="entry name" value="Atg22-like"/>
</dbReference>
<feature type="transmembrane region" description="Helical" evidence="6">
    <location>
        <begin position="279"/>
        <end position="296"/>
    </location>
</feature>
<evidence type="ECO:0000256" key="4">
    <source>
        <dbReference type="ARBA" id="ARBA00022989"/>
    </source>
</evidence>
<dbReference type="Proteomes" id="UP000474957">
    <property type="component" value="Unassembled WGS sequence"/>
</dbReference>
<evidence type="ECO:0000256" key="1">
    <source>
        <dbReference type="ARBA" id="ARBA00004127"/>
    </source>
</evidence>
<accession>A0A6L5YWJ9</accession>
<dbReference type="SUPFAM" id="SSF103473">
    <property type="entry name" value="MFS general substrate transporter"/>
    <property type="match status" value="1"/>
</dbReference>
<proteinExistence type="predicted"/>
<feature type="transmembrane region" description="Helical" evidence="6">
    <location>
        <begin position="43"/>
        <end position="64"/>
    </location>
</feature>
<reference evidence="7 8" key="1">
    <citation type="submission" date="2019-10" db="EMBL/GenBank/DDBJ databases">
        <title>Cognatihalovulum marinum gen. nov. sp. nov., a new member of the family Rhodobacteraceae isolated from deep seawater of the Northwest Indian Ocean.</title>
        <authorList>
            <person name="Ruan C."/>
            <person name="Wang J."/>
            <person name="Zheng X."/>
            <person name="Song L."/>
            <person name="Zhu Y."/>
            <person name="Huang Y."/>
            <person name="Lu Z."/>
            <person name="Du W."/>
            <person name="Huang L."/>
            <person name="Dai X."/>
        </authorList>
    </citation>
    <scope>NUCLEOTIDE SEQUENCE [LARGE SCALE GENOMIC DNA]</scope>
    <source>
        <strain evidence="7 8">2CG4</strain>
    </source>
</reference>
<evidence type="ECO:0000256" key="2">
    <source>
        <dbReference type="ARBA" id="ARBA00022448"/>
    </source>
</evidence>
<feature type="transmembrane region" description="Helical" evidence="6">
    <location>
        <begin position="12"/>
        <end position="31"/>
    </location>
</feature>
<gene>
    <name evidence="7" type="ORF">GE300_01255</name>
</gene>
<protein>
    <submittedName>
        <fullName evidence="7">MFS transporter</fullName>
    </submittedName>
</protein>
<feature type="transmembrane region" description="Helical" evidence="6">
    <location>
        <begin position="101"/>
        <end position="121"/>
    </location>
</feature>
<dbReference type="EMBL" id="WIND01000001">
    <property type="protein sequence ID" value="MSU88242.1"/>
    <property type="molecule type" value="Genomic_DNA"/>
</dbReference>
<dbReference type="InterPro" id="IPR050495">
    <property type="entry name" value="ATG22/LtaA_families"/>
</dbReference>
<keyword evidence="4 6" id="KW-1133">Transmembrane helix</keyword>
<feature type="transmembrane region" description="Helical" evidence="6">
    <location>
        <begin position="345"/>
        <end position="364"/>
    </location>
</feature>
<dbReference type="RefSeq" id="WP_154444111.1">
    <property type="nucleotide sequence ID" value="NZ_WIND01000001.1"/>
</dbReference>
<keyword evidence="5 6" id="KW-0472">Membrane</keyword>
<dbReference type="Gene3D" id="1.20.1250.20">
    <property type="entry name" value="MFS general substrate transporter like domains"/>
    <property type="match status" value="2"/>
</dbReference>
<feature type="transmembrane region" description="Helical" evidence="6">
    <location>
        <begin position="189"/>
        <end position="206"/>
    </location>
</feature>
<dbReference type="PANTHER" id="PTHR23519:SF1">
    <property type="entry name" value="AUTOPHAGY-RELATED PROTEIN 22"/>
    <property type="match status" value="1"/>
</dbReference>
<dbReference type="GO" id="GO:0012505">
    <property type="term" value="C:endomembrane system"/>
    <property type="evidence" value="ECO:0007669"/>
    <property type="project" value="UniProtKB-SubCell"/>
</dbReference>
<feature type="transmembrane region" description="Helical" evidence="6">
    <location>
        <begin position="142"/>
        <end position="161"/>
    </location>
</feature>
<feature type="transmembrane region" description="Helical" evidence="6">
    <location>
        <begin position="413"/>
        <end position="432"/>
    </location>
</feature>
<comment type="caution">
    <text evidence="7">The sequence shown here is derived from an EMBL/GenBank/DDBJ whole genome shotgun (WGS) entry which is preliminary data.</text>
</comment>
<comment type="subcellular location">
    <subcellularLocation>
        <location evidence="1">Endomembrane system</location>
        <topology evidence="1">Multi-pass membrane protein</topology>
    </subcellularLocation>
</comment>
<evidence type="ECO:0000313" key="8">
    <source>
        <dbReference type="Proteomes" id="UP000474957"/>
    </source>
</evidence>
<name>A0A6L5YWJ9_9RHOB</name>
<evidence type="ECO:0000256" key="5">
    <source>
        <dbReference type="ARBA" id="ARBA00023136"/>
    </source>
</evidence>
<evidence type="ECO:0000256" key="3">
    <source>
        <dbReference type="ARBA" id="ARBA00022692"/>
    </source>
</evidence>
<feature type="transmembrane region" description="Helical" evidence="6">
    <location>
        <begin position="385"/>
        <end position="407"/>
    </location>
</feature>
<dbReference type="Pfam" id="PF11700">
    <property type="entry name" value="ATG22"/>
    <property type="match status" value="1"/>
</dbReference>
<keyword evidence="8" id="KW-1185">Reference proteome</keyword>
<organism evidence="7 8">
    <name type="scientific">Halovulum marinum</name>
    <dbReference type="NCBI Taxonomy" id="2662447"/>
    <lineage>
        <taxon>Bacteria</taxon>
        <taxon>Pseudomonadati</taxon>
        <taxon>Pseudomonadota</taxon>
        <taxon>Alphaproteobacteria</taxon>
        <taxon>Rhodobacterales</taxon>
        <taxon>Paracoccaceae</taxon>
        <taxon>Halovulum</taxon>
    </lineage>
</organism>